<organism evidence="2 3">
    <name type="scientific">Myodes glareolus</name>
    <name type="common">Bank vole</name>
    <name type="synonym">Clethrionomys glareolus</name>
    <dbReference type="NCBI Taxonomy" id="447135"/>
    <lineage>
        <taxon>Eukaryota</taxon>
        <taxon>Metazoa</taxon>
        <taxon>Chordata</taxon>
        <taxon>Craniata</taxon>
        <taxon>Vertebrata</taxon>
        <taxon>Euteleostomi</taxon>
        <taxon>Mammalia</taxon>
        <taxon>Eutheria</taxon>
        <taxon>Euarchontoglires</taxon>
        <taxon>Glires</taxon>
        <taxon>Rodentia</taxon>
        <taxon>Myomorpha</taxon>
        <taxon>Muroidea</taxon>
        <taxon>Cricetidae</taxon>
        <taxon>Arvicolinae</taxon>
        <taxon>Myodes</taxon>
    </lineage>
</organism>
<evidence type="ECO:0000256" key="1">
    <source>
        <dbReference type="SAM" id="MobiDB-lite"/>
    </source>
</evidence>
<dbReference type="InterPro" id="IPR039544">
    <property type="entry name" value="Tim44-like"/>
</dbReference>
<evidence type="ECO:0000313" key="2">
    <source>
        <dbReference type="EMBL" id="KAK7822811.1"/>
    </source>
</evidence>
<dbReference type="PANTHER" id="PTHR10721">
    <property type="entry name" value="MITOCHONDRIAL IMPORT INNER MEMBRANE TRANSLOCASE SUBUNIT TIM44"/>
    <property type="match status" value="1"/>
</dbReference>
<dbReference type="PANTHER" id="PTHR10721:SF1">
    <property type="entry name" value="MITOCHONDRIAL IMPORT INNER MEMBRANE TRANSLOCASE SUBUNIT TIM44"/>
    <property type="match status" value="1"/>
</dbReference>
<dbReference type="GO" id="GO:0005743">
    <property type="term" value="C:mitochondrial inner membrane"/>
    <property type="evidence" value="ECO:0007669"/>
    <property type="project" value="TreeGrafter"/>
</dbReference>
<comment type="caution">
    <text evidence="2">The sequence shown here is derived from an EMBL/GenBank/DDBJ whole genome shotgun (WGS) entry which is preliminary data.</text>
</comment>
<feature type="region of interest" description="Disordered" evidence="1">
    <location>
        <begin position="22"/>
        <end position="43"/>
    </location>
</feature>
<dbReference type="EMBL" id="JBBHLL010000056">
    <property type="protein sequence ID" value="KAK7822811.1"/>
    <property type="molecule type" value="Genomic_DNA"/>
</dbReference>
<dbReference type="AlphaFoldDB" id="A0AAW0J8R0"/>
<name>A0AAW0J8R0_MYOGA</name>
<gene>
    <name evidence="2" type="ORF">U0070_022750</name>
</gene>
<proteinExistence type="predicted"/>
<feature type="non-terminal residue" evidence="2">
    <location>
        <position position="1"/>
    </location>
</feature>
<reference evidence="2 3" key="1">
    <citation type="journal article" date="2023" name="bioRxiv">
        <title>Conserved and derived expression patterns and positive selection on dental genes reveal complex evolutionary context of ever-growing rodent molars.</title>
        <authorList>
            <person name="Calamari Z.T."/>
            <person name="Song A."/>
            <person name="Cohen E."/>
            <person name="Akter M."/>
            <person name="Roy R.D."/>
            <person name="Hallikas O."/>
            <person name="Christensen M.M."/>
            <person name="Li P."/>
            <person name="Marangoni P."/>
            <person name="Jernvall J."/>
            <person name="Klein O.D."/>
        </authorList>
    </citation>
    <scope>NUCLEOTIDE SEQUENCE [LARGE SCALE GENOMIC DNA]</scope>
    <source>
        <strain evidence="2">V071</strain>
    </source>
</reference>
<dbReference type="GO" id="GO:0051087">
    <property type="term" value="F:protein-folding chaperone binding"/>
    <property type="evidence" value="ECO:0007669"/>
    <property type="project" value="TreeGrafter"/>
</dbReference>
<protein>
    <submittedName>
        <fullName evidence="2">Uncharacterized protein</fullName>
    </submittedName>
</protein>
<keyword evidence="3" id="KW-1185">Reference proteome</keyword>
<evidence type="ECO:0000313" key="3">
    <source>
        <dbReference type="Proteomes" id="UP001488838"/>
    </source>
</evidence>
<dbReference type="GO" id="GO:0030150">
    <property type="term" value="P:protein import into mitochondrial matrix"/>
    <property type="evidence" value="ECO:0007669"/>
    <property type="project" value="TreeGrafter"/>
</dbReference>
<dbReference type="Proteomes" id="UP001488838">
    <property type="component" value="Unassembled WGS sequence"/>
</dbReference>
<sequence length="210" mass="24115">GGWCRYLRRCLVNGVQILSSPNLSHGSRYQRSRPRGELTVTKSYSGNREYEKFRDEAKKLKQSDALLEVRRKHKSMESDTVRPSEAIKKLGELTGTVKESLDEVSKSDLGQKIKEEVEEGEKKLGKMTAFKAVSQGVEETDGSGLGQMGPYRRPERLWKRTEFAGAKFKESKANEEVLGVVLLKDSKWYQQWKEFQDNNVVCNRVFEMKM</sequence>
<accession>A0AAW0J8R0</accession>